<dbReference type="InterPro" id="IPR050344">
    <property type="entry name" value="Peptidase_M1_aminopeptidases"/>
</dbReference>
<proteinExistence type="predicted"/>
<evidence type="ECO:0000259" key="2">
    <source>
        <dbReference type="Pfam" id="PF17900"/>
    </source>
</evidence>
<sequence length="368" mass="42264">MDPSKKSASQSRSMLIEDPQNSCKKNGIFLSTKAVVAIVVVVILAIAATAVITYFAVYEDTVAESPEPVSTELPPEGWPQPVEEDDAREEFDGRIPDTLKPINYYIKVTPYFDEEDVEDLGKERFTFDGELQFEVECLKPTAIIKLHIYTITVEDVTLLVTDSSGTHIGVLGTVLDPLYDFYIIELDQDLEVGRRYIISMNYAGTLKQTSTIGFYLGWYPFGNETRYYAATQLESTYARRLFPCFDEPNLKATFDMVIRHRNRRHALSNMPKIGQEFDDEIVTDSTWVTTYFNRSVRMPTYLNAIVVSDFEHKENYTEEGVLFRVWSRPYFVHTLDFSLMVGTSMLDYYGKTYKIPYNHIGYMTKMGE</sequence>
<keyword evidence="1" id="KW-1133">Transmembrane helix</keyword>
<dbReference type="Proteomes" id="UP000694865">
    <property type="component" value="Unplaced"/>
</dbReference>
<dbReference type="PANTHER" id="PTHR11533:SF301">
    <property type="entry name" value="AMINOPEPTIDASE"/>
    <property type="match status" value="1"/>
</dbReference>
<feature type="domain" description="Aminopeptidase N-like N-terminal" evidence="2">
    <location>
        <begin position="100"/>
        <end position="302"/>
    </location>
</feature>
<reference evidence="4" key="1">
    <citation type="submission" date="2025-08" db="UniProtKB">
        <authorList>
            <consortium name="RefSeq"/>
        </authorList>
    </citation>
    <scope>IDENTIFICATION</scope>
    <source>
        <tissue evidence="4">Testes</tissue>
    </source>
</reference>
<dbReference type="GeneID" id="102810195"/>
<gene>
    <name evidence="4" type="primary">LOC102810195</name>
</gene>
<dbReference type="PANTHER" id="PTHR11533">
    <property type="entry name" value="PROTEASE M1 ZINC METALLOPROTEASE"/>
    <property type="match status" value="1"/>
</dbReference>
<dbReference type="InterPro" id="IPR042097">
    <property type="entry name" value="Aminopeptidase_N-like_N_sf"/>
</dbReference>
<dbReference type="Pfam" id="PF17900">
    <property type="entry name" value="Peptidase_M1_N"/>
    <property type="match status" value="1"/>
</dbReference>
<evidence type="ECO:0000313" key="3">
    <source>
        <dbReference type="Proteomes" id="UP000694865"/>
    </source>
</evidence>
<dbReference type="RefSeq" id="XP_006825131.1">
    <property type="nucleotide sequence ID" value="XM_006825068.1"/>
</dbReference>
<keyword evidence="1" id="KW-0812">Transmembrane</keyword>
<keyword evidence="3" id="KW-1185">Reference proteome</keyword>
<dbReference type="InterPro" id="IPR001930">
    <property type="entry name" value="Peptidase_M1"/>
</dbReference>
<dbReference type="Gene3D" id="2.60.40.1730">
    <property type="entry name" value="tricorn interacting facor f3 domain"/>
    <property type="match status" value="1"/>
</dbReference>
<protein>
    <submittedName>
        <fullName evidence="4">Aminopeptidase Q-like</fullName>
    </submittedName>
</protein>
<dbReference type="PRINTS" id="PR00756">
    <property type="entry name" value="ALADIPTASE"/>
</dbReference>
<dbReference type="SUPFAM" id="SSF63737">
    <property type="entry name" value="Leukotriene A4 hydrolase N-terminal domain"/>
    <property type="match status" value="1"/>
</dbReference>
<organism evidence="3 4">
    <name type="scientific">Saccoglossus kowalevskii</name>
    <name type="common">Acorn worm</name>
    <dbReference type="NCBI Taxonomy" id="10224"/>
    <lineage>
        <taxon>Eukaryota</taxon>
        <taxon>Metazoa</taxon>
        <taxon>Hemichordata</taxon>
        <taxon>Enteropneusta</taxon>
        <taxon>Harrimaniidae</taxon>
        <taxon>Saccoglossus</taxon>
    </lineage>
</organism>
<dbReference type="Gene3D" id="3.30.2010.30">
    <property type="match status" value="1"/>
</dbReference>
<feature type="transmembrane region" description="Helical" evidence="1">
    <location>
        <begin position="34"/>
        <end position="57"/>
    </location>
</feature>
<evidence type="ECO:0000256" key="1">
    <source>
        <dbReference type="SAM" id="Phobius"/>
    </source>
</evidence>
<name>A0ABM0MYP0_SACKO</name>
<keyword evidence="1" id="KW-0472">Membrane</keyword>
<dbReference type="InterPro" id="IPR045357">
    <property type="entry name" value="Aminopeptidase_N-like_N"/>
</dbReference>
<accession>A0ABM0MYP0</accession>
<evidence type="ECO:0000313" key="4">
    <source>
        <dbReference type="RefSeq" id="XP_006825131.1"/>
    </source>
</evidence>